<dbReference type="Proteomes" id="UP000636960">
    <property type="component" value="Unassembled WGS sequence"/>
</dbReference>
<name>A0A919JYL8_9ACTN</name>
<organism evidence="1 2">
    <name type="scientific">Paractinoplanes rishiriensis</name>
    <dbReference type="NCBI Taxonomy" id="1050105"/>
    <lineage>
        <taxon>Bacteria</taxon>
        <taxon>Bacillati</taxon>
        <taxon>Actinomycetota</taxon>
        <taxon>Actinomycetes</taxon>
        <taxon>Micromonosporales</taxon>
        <taxon>Micromonosporaceae</taxon>
        <taxon>Paractinoplanes</taxon>
    </lineage>
</organism>
<evidence type="ECO:0000313" key="2">
    <source>
        <dbReference type="Proteomes" id="UP000636960"/>
    </source>
</evidence>
<comment type="caution">
    <text evidence="1">The sequence shown here is derived from an EMBL/GenBank/DDBJ whole genome shotgun (WGS) entry which is preliminary data.</text>
</comment>
<dbReference type="AlphaFoldDB" id="A0A919JYL8"/>
<gene>
    <name evidence="1" type="ORF">Ari01nite_33550</name>
</gene>
<evidence type="ECO:0000313" key="1">
    <source>
        <dbReference type="EMBL" id="GIE95890.1"/>
    </source>
</evidence>
<sequence length="125" mass="13988">MFDAYSPTNPARSVRNIWSTHFDKYGFQVTVRGGRNGYVEADADDGTWEWEPDPFVAVGFRLDKDADREWVLTNMVTVVRRILFTGPEDAAFVFNGEVLLCTRLKTDLANTTAPPGGPTTRPQTS</sequence>
<protein>
    <submittedName>
        <fullName evidence="1">Uncharacterized protein</fullName>
    </submittedName>
</protein>
<proteinExistence type="predicted"/>
<dbReference type="InterPro" id="IPR049799">
    <property type="entry name" value="SitI3-like"/>
</dbReference>
<accession>A0A919JYL8</accession>
<keyword evidence="2" id="KW-1185">Reference proteome</keyword>
<reference evidence="1" key="1">
    <citation type="submission" date="2021-01" db="EMBL/GenBank/DDBJ databases">
        <title>Whole genome shotgun sequence of Actinoplanes rishiriensis NBRC 108556.</title>
        <authorList>
            <person name="Komaki H."/>
            <person name="Tamura T."/>
        </authorList>
    </citation>
    <scope>NUCLEOTIDE SEQUENCE</scope>
    <source>
        <strain evidence="1">NBRC 108556</strain>
    </source>
</reference>
<dbReference type="NCBIfam" id="NF040657">
    <property type="entry name" value="immun_SitI3"/>
    <property type="match status" value="1"/>
</dbReference>
<dbReference type="EMBL" id="BOMV01000038">
    <property type="protein sequence ID" value="GIE95890.1"/>
    <property type="molecule type" value="Genomic_DNA"/>
</dbReference>